<dbReference type="RefSeq" id="WP_193930048.1">
    <property type="nucleotide sequence ID" value="NZ_CAWPMZ010000058.1"/>
</dbReference>
<dbReference type="InterPro" id="IPR023795">
    <property type="entry name" value="Serpin_CS"/>
</dbReference>
<dbReference type="Gene3D" id="3.30.497.10">
    <property type="entry name" value="Antithrombin, subunit I, domain 2"/>
    <property type="match status" value="1"/>
</dbReference>
<dbReference type="InterPro" id="IPR042185">
    <property type="entry name" value="Serpin_sf_2"/>
</dbReference>
<sequence>MQRSFLLRRYAICLGRRYVLAATGILFIGMMGCSRIDRIDSVVAQPRPFNRQDPDKQMTTSAVNEVVSANTQFGFKLFSQLLSQDSSNVFISPTSIAIALAMLYNGASGETQQAMAQTLELQGINLPEINTANAALLSALTNPDADVQVAIANSLWARQEYPFRKDFLQKQSFYKAQVTTLDFQSPDATNTINAWVNQNTNGRIEQIVEQINPQDVLFLINAIYFKGRWADEFDPSQTTNEPFFTKGGSTQHPMMSQTGRYRYYENEQFQAVSLPYGKGRLSLYVFLPSENSDLTSFYQQLTSANWEKWLTQFSQREGSIRLPRFQMEYDLTLNDTLKALGMEVAFEDSADFSAMGDNLTLSEVKHKTFVEVNEEGTEAAAVTSGRVMAVSAPLEPPFQMVVNRPFFCAIRDNQTGTMLFMGSIIEP</sequence>
<accession>A0ABR9UL35</accession>
<dbReference type="EMBL" id="JADEWN010000002">
    <property type="protein sequence ID" value="MBE9189002.1"/>
    <property type="molecule type" value="Genomic_DNA"/>
</dbReference>
<dbReference type="PROSITE" id="PS51257">
    <property type="entry name" value="PROKAR_LIPOPROTEIN"/>
    <property type="match status" value="1"/>
</dbReference>
<dbReference type="Pfam" id="PF00079">
    <property type="entry name" value="Serpin"/>
    <property type="match status" value="1"/>
</dbReference>
<protein>
    <submittedName>
        <fullName evidence="3">Serpin family protein</fullName>
    </submittedName>
</protein>
<keyword evidence="4" id="KW-1185">Reference proteome</keyword>
<gene>
    <name evidence="3" type="ORF">IQ230_01185</name>
</gene>
<dbReference type="InterPro" id="IPR023796">
    <property type="entry name" value="Serpin_dom"/>
</dbReference>
<dbReference type="PANTHER" id="PTHR11461">
    <property type="entry name" value="SERINE PROTEASE INHIBITOR, SERPIN"/>
    <property type="match status" value="1"/>
</dbReference>
<evidence type="ECO:0000313" key="3">
    <source>
        <dbReference type="EMBL" id="MBE9189002.1"/>
    </source>
</evidence>
<evidence type="ECO:0000313" key="4">
    <source>
        <dbReference type="Proteomes" id="UP000651156"/>
    </source>
</evidence>
<dbReference type="InterPro" id="IPR036186">
    <property type="entry name" value="Serpin_sf"/>
</dbReference>
<comment type="caution">
    <text evidence="3">The sequence shown here is derived from an EMBL/GenBank/DDBJ whole genome shotgun (WGS) entry which is preliminary data.</text>
</comment>
<comment type="similarity">
    <text evidence="1">Belongs to the serpin family.</text>
</comment>
<dbReference type="InterPro" id="IPR042178">
    <property type="entry name" value="Serpin_sf_1"/>
</dbReference>
<feature type="domain" description="Serpin" evidence="2">
    <location>
        <begin position="75"/>
        <end position="427"/>
    </location>
</feature>
<name>A0ABR9UL35_9CHRO</name>
<dbReference type="SMART" id="SM00093">
    <property type="entry name" value="SERPIN"/>
    <property type="match status" value="1"/>
</dbReference>
<evidence type="ECO:0000259" key="2">
    <source>
        <dbReference type="SMART" id="SM00093"/>
    </source>
</evidence>
<evidence type="ECO:0000256" key="1">
    <source>
        <dbReference type="RuleBase" id="RU000411"/>
    </source>
</evidence>
<proteinExistence type="inferred from homology"/>
<dbReference type="Proteomes" id="UP000651156">
    <property type="component" value="Unassembled WGS sequence"/>
</dbReference>
<dbReference type="CDD" id="cd19588">
    <property type="entry name" value="serpin_miropin-like"/>
    <property type="match status" value="1"/>
</dbReference>
<dbReference type="InterPro" id="IPR000215">
    <property type="entry name" value="Serpin_fam"/>
</dbReference>
<dbReference type="Gene3D" id="2.30.39.10">
    <property type="entry name" value="Alpha-1-antitrypsin, domain 1"/>
    <property type="match status" value="1"/>
</dbReference>
<reference evidence="3 4" key="1">
    <citation type="submission" date="2020-10" db="EMBL/GenBank/DDBJ databases">
        <authorList>
            <person name="Castelo-Branco R."/>
            <person name="Eusebio N."/>
            <person name="Adriana R."/>
            <person name="Vieira A."/>
            <person name="Brugerolle De Fraissinette N."/>
            <person name="Rezende De Castro R."/>
            <person name="Schneider M.P."/>
            <person name="Vasconcelos V."/>
            <person name="Leao P.N."/>
        </authorList>
    </citation>
    <scope>NUCLEOTIDE SEQUENCE [LARGE SCALE GENOMIC DNA]</scope>
    <source>
        <strain evidence="3 4">LEGE 06123</strain>
    </source>
</reference>
<dbReference type="PROSITE" id="PS00284">
    <property type="entry name" value="SERPIN"/>
    <property type="match status" value="1"/>
</dbReference>
<dbReference type="SUPFAM" id="SSF56574">
    <property type="entry name" value="Serpins"/>
    <property type="match status" value="1"/>
</dbReference>
<dbReference type="PANTHER" id="PTHR11461:SF211">
    <property type="entry name" value="GH10112P-RELATED"/>
    <property type="match status" value="1"/>
</dbReference>
<organism evidence="3 4">
    <name type="scientific">Gloeocapsopsis crepidinum LEGE 06123</name>
    <dbReference type="NCBI Taxonomy" id="588587"/>
    <lineage>
        <taxon>Bacteria</taxon>
        <taxon>Bacillati</taxon>
        <taxon>Cyanobacteriota</taxon>
        <taxon>Cyanophyceae</taxon>
        <taxon>Oscillatoriophycideae</taxon>
        <taxon>Chroococcales</taxon>
        <taxon>Chroococcaceae</taxon>
        <taxon>Gloeocapsopsis</taxon>
    </lineage>
</organism>